<evidence type="ECO:0000256" key="6">
    <source>
        <dbReference type="RuleBase" id="RU362118"/>
    </source>
</evidence>
<comment type="catalytic activity">
    <reaction evidence="5">
        <text>L,L-cystathionine + H2O = L-homocysteine + pyruvate + NH4(+)</text>
        <dbReference type="Rhea" id="RHEA:13965"/>
        <dbReference type="ChEBI" id="CHEBI:15361"/>
        <dbReference type="ChEBI" id="CHEBI:15377"/>
        <dbReference type="ChEBI" id="CHEBI:28938"/>
        <dbReference type="ChEBI" id="CHEBI:58161"/>
        <dbReference type="ChEBI" id="CHEBI:58199"/>
    </reaction>
</comment>
<evidence type="ECO:0000313" key="8">
    <source>
        <dbReference type="Proteomes" id="UP001203058"/>
    </source>
</evidence>
<sequence>MSDDRPKHPDTKLVEAGRRKDWLRGMVNIPVSRTSTVLFDSIADMHAAYPPKDGRPSYGRHGTWTQWALAEALTELEPGAAGTRLFPSGSAAVAIALTSVLSPGDELLMVDSVYEPTRHFCDRELKRLGIATRYYDALATPEQVEGLISDNTRAIFLESPGSLTFEVQDVPGICAVAKARGLTTLIDNTWATPLFFQAIGKGVDLSIISVSKYISGHSDLMMGSVTAAPSRWAQLTRTASAFGQYVSPDDAYLAARGLRTLGVRLRQHELGAMKIAHWLQHQPQVGHILHPALGENPGHQFWKRDFTGASGLFAFSLVGGDEAARDRLIERLELFGIGYSWGGFESLAVPADVDSLRTVTNRDYGGPLVRLHVGLEDPDDLIADLANALALYPN</sequence>
<keyword evidence="4 7" id="KW-0456">Lyase</keyword>
<reference evidence="7 8" key="1">
    <citation type="submission" date="2022-03" db="EMBL/GenBank/DDBJ databases">
        <authorList>
            <person name="Jo J.-H."/>
            <person name="Im W.-T."/>
        </authorList>
    </citation>
    <scope>NUCLEOTIDE SEQUENCE [LARGE SCALE GENOMIC DNA]</scope>
    <source>
        <strain evidence="7 8">SM33</strain>
    </source>
</reference>
<dbReference type="NCBIfam" id="TIGR01324">
    <property type="entry name" value="cysta_beta_ly_B"/>
    <property type="match status" value="1"/>
</dbReference>
<evidence type="ECO:0000256" key="4">
    <source>
        <dbReference type="ARBA" id="ARBA00023239"/>
    </source>
</evidence>
<dbReference type="PIRSF" id="PIRSF001434">
    <property type="entry name" value="CGS"/>
    <property type="match status" value="1"/>
</dbReference>
<dbReference type="EMBL" id="JAKZHW010000001">
    <property type="protein sequence ID" value="MCH8614913.1"/>
    <property type="molecule type" value="Genomic_DNA"/>
</dbReference>
<dbReference type="Gene3D" id="3.90.1150.10">
    <property type="entry name" value="Aspartate Aminotransferase, domain 1"/>
    <property type="match status" value="1"/>
</dbReference>
<organism evidence="7 8">
    <name type="scientific">Sphingomonas telluris</name>
    <dbReference type="NCBI Taxonomy" id="2907998"/>
    <lineage>
        <taxon>Bacteria</taxon>
        <taxon>Pseudomonadati</taxon>
        <taxon>Pseudomonadota</taxon>
        <taxon>Alphaproteobacteria</taxon>
        <taxon>Sphingomonadales</taxon>
        <taxon>Sphingomonadaceae</taxon>
        <taxon>Sphingomonas</taxon>
    </lineage>
</organism>
<dbReference type="InterPro" id="IPR000277">
    <property type="entry name" value="Cys/Met-Metab_PyrdxlP-dep_enz"/>
</dbReference>
<dbReference type="EC" id="4.4.1.8" evidence="7"/>
<dbReference type="RefSeq" id="WP_241445551.1">
    <property type="nucleotide sequence ID" value="NZ_JAKZHW010000001.1"/>
</dbReference>
<comment type="similarity">
    <text evidence="2 6">Belongs to the trans-sulfuration enzymes family.</text>
</comment>
<proteinExistence type="inferred from homology"/>
<dbReference type="PANTHER" id="PTHR43500">
    <property type="entry name" value="CYSTATHIONINE BETA-LYASE-RELATED"/>
    <property type="match status" value="1"/>
</dbReference>
<dbReference type="InterPro" id="IPR006233">
    <property type="entry name" value="Cys_b_lyase_bac"/>
</dbReference>
<evidence type="ECO:0000256" key="2">
    <source>
        <dbReference type="ARBA" id="ARBA00009077"/>
    </source>
</evidence>
<dbReference type="Proteomes" id="UP001203058">
    <property type="component" value="Unassembled WGS sequence"/>
</dbReference>
<name>A0ABS9VJL9_9SPHN</name>
<dbReference type="GO" id="GO:0016829">
    <property type="term" value="F:lyase activity"/>
    <property type="evidence" value="ECO:0007669"/>
    <property type="project" value="UniProtKB-KW"/>
</dbReference>
<dbReference type="PANTHER" id="PTHR43500:SF1">
    <property type="entry name" value="CYSTATHIONINE BETA-LYASE-RELATED"/>
    <property type="match status" value="1"/>
</dbReference>
<gene>
    <name evidence="7" type="primary">metC</name>
    <name evidence="7" type="ORF">LZ016_02175</name>
</gene>
<evidence type="ECO:0000256" key="3">
    <source>
        <dbReference type="ARBA" id="ARBA00022898"/>
    </source>
</evidence>
<evidence type="ECO:0000313" key="7">
    <source>
        <dbReference type="EMBL" id="MCH8614913.1"/>
    </source>
</evidence>
<dbReference type="InterPro" id="IPR015424">
    <property type="entry name" value="PyrdxlP-dep_Trfase"/>
</dbReference>
<evidence type="ECO:0000256" key="5">
    <source>
        <dbReference type="ARBA" id="ARBA00047517"/>
    </source>
</evidence>
<keyword evidence="8" id="KW-1185">Reference proteome</keyword>
<comment type="cofactor">
    <cofactor evidence="1 6">
        <name>pyridoxal 5'-phosphate</name>
        <dbReference type="ChEBI" id="CHEBI:597326"/>
    </cofactor>
</comment>
<keyword evidence="3 6" id="KW-0663">Pyridoxal phosphate</keyword>
<comment type="caution">
    <text evidence="7">The sequence shown here is derived from an EMBL/GenBank/DDBJ whole genome shotgun (WGS) entry which is preliminary data.</text>
</comment>
<dbReference type="InterPro" id="IPR015421">
    <property type="entry name" value="PyrdxlP-dep_Trfase_major"/>
</dbReference>
<dbReference type="SUPFAM" id="SSF53383">
    <property type="entry name" value="PLP-dependent transferases"/>
    <property type="match status" value="1"/>
</dbReference>
<dbReference type="Gene3D" id="3.40.640.10">
    <property type="entry name" value="Type I PLP-dependent aspartate aminotransferase-like (Major domain)"/>
    <property type="match status" value="1"/>
</dbReference>
<accession>A0ABS9VJL9</accession>
<dbReference type="InterPro" id="IPR015422">
    <property type="entry name" value="PyrdxlP-dep_Trfase_small"/>
</dbReference>
<evidence type="ECO:0000256" key="1">
    <source>
        <dbReference type="ARBA" id="ARBA00001933"/>
    </source>
</evidence>
<protein>
    <submittedName>
        <fullName evidence="7">Cystathionine beta-lyase</fullName>
        <ecNumber evidence="7">4.4.1.8</ecNumber>
    </submittedName>
</protein>
<dbReference type="Pfam" id="PF01053">
    <property type="entry name" value="Cys_Met_Meta_PP"/>
    <property type="match status" value="1"/>
</dbReference>